<dbReference type="PANTHER" id="PTHR48111">
    <property type="entry name" value="REGULATOR OF RPOS"/>
    <property type="match status" value="1"/>
</dbReference>
<evidence type="ECO:0000256" key="6">
    <source>
        <dbReference type="PROSITE-ProRule" id="PRU00169"/>
    </source>
</evidence>
<evidence type="ECO:0000259" key="7">
    <source>
        <dbReference type="PROSITE" id="PS50043"/>
    </source>
</evidence>
<dbReference type="InterPro" id="IPR036388">
    <property type="entry name" value="WH-like_DNA-bd_sf"/>
</dbReference>
<dbReference type="GO" id="GO:0032993">
    <property type="term" value="C:protein-DNA complex"/>
    <property type="evidence" value="ECO:0007669"/>
    <property type="project" value="TreeGrafter"/>
</dbReference>
<dbReference type="GO" id="GO:0005829">
    <property type="term" value="C:cytosol"/>
    <property type="evidence" value="ECO:0007669"/>
    <property type="project" value="TreeGrafter"/>
</dbReference>
<dbReference type="SUPFAM" id="SSF46894">
    <property type="entry name" value="C-terminal effector domain of the bipartite response regulators"/>
    <property type="match status" value="1"/>
</dbReference>
<evidence type="ECO:0000256" key="4">
    <source>
        <dbReference type="ARBA" id="ARBA00023125"/>
    </source>
</evidence>
<keyword evidence="3" id="KW-0805">Transcription regulation</keyword>
<dbReference type="AlphaFoldDB" id="A0A4R1F8R7"/>
<feature type="modified residue" description="4-aspartylphosphate" evidence="6">
    <location>
        <position position="58"/>
    </location>
</feature>
<dbReference type="SUPFAM" id="SSF52172">
    <property type="entry name" value="CheY-like"/>
    <property type="match status" value="1"/>
</dbReference>
<dbReference type="InterPro" id="IPR011006">
    <property type="entry name" value="CheY-like_superfamily"/>
</dbReference>
<dbReference type="Pfam" id="PF00072">
    <property type="entry name" value="Response_reg"/>
    <property type="match status" value="1"/>
</dbReference>
<proteinExistence type="predicted"/>
<dbReference type="SMART" id="SM00448">
    <property type="entry name" value="REC"/>
    <property type="match status" value="1"/>
</dbReference>
<organism evidence="9 10">
    <name type="scientific">Cocleimonas flava</name>
    <dbReference type="NCBI Taxonomy" id="634765"/>
    <lineage>
        <taxon>Bacteria</taxon>
        <taxon>Pseudomonadati</taxon>
        <taxon>Pseudomonadota</taxon>
        <taxon>Gammaproteobacteria</taxon>
        <taxon>Thiotrichales</taxon>
        <taxon>Thiotrichaceae</taxon>
        <taxon>Cocleimonas</taxon>
    </lineage>
</organism>
<comment type="caution">
    <text evidence="9">The sequence shown here is derived from an EMBL/GenBank/DDBJ whole genome shotgun (WGS) entry which is preliminary data.</text>
</comment>
<evidence type="ECO:0000256" key="3">
    <source>
        <dbReference type="ARBA" id="ARBA00023015"/>
    </source>
</evidence>
<dbReference type="SMART" id="SM00421">
    <property type="entry name" value="HTH_LUXR"/>
    <property type="match status" value="1"/>
</dbReference>
<dbReference type="GO" id="GO:0006355">
    <property type="term" value="P:regulation of DNA-templated transcription"/>
    <property type="evidence" value="ECO:0007669"/>
    <property type="project" value="InterPro"/>
</dbReference>
<keyword evidence="1 6" id="KW-0597">Phosphoprotein</keyword>
<dbReference type="Gene3D" id="1.10.10.10">
    <property type="entry name" value="Winged helix-like DNA-binding domain superfamily/Winged helix DNA-binding domain"/>
    <property type="match status" value="1"/>
</dbReference>
<evidence type="ECO:0000313" key="9">
    <source>
        <dbReference type="EMBL" id="TCJ89099.1"/>
    </source>
</evidence>
<dbReference type="InterPro" id="IPR001789">
    <property type="entry name" value="Sig_transdc_resp-reg_receiver"/>
</dbReference>
<dbReference type="PRINTS" id="PR00038">
    <property type="entry name" value="HTHLUXR"/>
</dbReference>
<dbReference type="InterPro" id="IPR039420">
    <property type="entry name" value="WalR-like"/>
</dbReference>
<keyword evidence="10" id="KW-1185">Reference proteome</keyword>
<dbReference type="Proteomes" id="UP000294887">
    <property type="component" value="Unassembled WGS sequence"/>
</dbReference>
<keyword evidence="5" id="KW-0804">Transcription</keyword>
<dbReference type="PROSITE" id="PS50110">
    <property type="entry name" value="RESPONSE_REGULATORY"/>
    <property type="match status" value="1"/>
</dbReference>
<dbReference type="PANTHER" id="PTHR48111:SF1">
    <property type="entry name" value="TWO-COMPONENT RESPONSE REGULATOR ORR33"/>
    <property type="match status" value="1"/>
</dbReference>
<dbReference type="RefSeq" id="WP_131904750.1">
    <property type="nucleotide sequence ID" value="NZ_BAAAFU010000008.1"/>
</dbReference>
<gene>
    <name evidence="9" type="ORF">EV695_0960</name>
</gene>
<reference evidence="9 10" key="1">
    <citation type="submission" date="2019-03" db="EMBL/GenBank/DDBJ databases">
        <title>Genomic Encyclopedia of Type Strains, Phase IV (KMG-IV): sequencing the most valuable type-strain genomes for metagenomic binning, comparative biology and taxonomic classification.</title>
        <authorList>
            <person name="Goeker M."/>
        </authorList>
    </citation>
    <scope>NUCLEOTIDE SEQUENCE [LARGE SCALE GENOMIC DNA]</scope>
    <source>
        <strain evidence="9 10">DSM 24830</strain>
    </source>
</reference>
<dbReference type="GO" id="GO:0000976">
    <property type="term" value="F:transcription cis-regulatory region binding"/>
    <property type="evidence" value="ECO:0007669"/>
    <property type="project" value="TreeGrafter"/>
</dbReference>
<dbReference type="Pfam" id="PF00196">
    <property type="entry name" value="GerE"/>
    <property type="match status" value="1"/>
</dbReference>
<evidence type="ECO:0000256" key="2">
    <source>
        <dbReference type="ARBA" id="ARBA00023012"/>
    </source>
</evidence>
<dbReference type="CDD" id="cd06170">
    <property type="entry name" value="LuxR_C_like"/>
    <property type="match status" value="1"/>
</dbReference>
<accession>A0A4R1F8R7</accession>
<evidence type="ECO:0000259" key="8">
    <source>
        <dbReference type="PROSITE" id="PS50110"/>
    </source>
</evidence>
<protein>
    <submittedName>
        <fullName evidence="9">LuxR family two component transcriptional regulator</fullName>
    </submittedName>
</protein>
<dbReference type="InterPro" id="IPR000792">
    <property type="entry name" value="Tscrpt_reg_LuxR_C"/>
</dbReference>
<dbReference type="Gene3D" id="3.40.50.2300">
    <property type="match status" value="1"/>
</dbReference>
<dbReference type="PROSITE" id="PS50043">
    <property type="entry name" value="HTH_LUXR_2"/>
    <property type="match status" value="1"/>
</dbReference>
<dbReference type="InterPro" id="IPR016032">
    <property type="entry name" value="Sig_transdc_resp-reg_C-effctor"/>
</dbReference>
<evidence type="ECO:0000313" key="10">
    <source>
        <dbReference type="Proteomes" id="UP000294887"/>
    </source>
</evidence>
<dbReference type="EMBL" id="SMFQ01000002">
    <property type="protein sequence ID" value="TCJ89099.1"/>
    <property type="molecule type" value="Genomic_DNA"/>
</dbReference>
<sequence>MIEKETKGIVLVADDSAEALGMINEALINEGYTVLVAMNGEQAISIANRMVPDIILMDIIMPIMDGVEACKELKKNSDLTDIPVIFMTGLSDKDYLFQSLDAGGVDYINKPVQFDELLARIKVHLRNSKSTRSAHKALNQIGQLAFTCDANAKIIWATNTAQKLLESAGINTEENSELMSEQIRFWLSSNPEKHGSLWLKDFDKPIQVCFLGRPAPGEYLLRLTNDDEISTRELFCERFSVTERESEVLFWLVRGKTNREIGQILSMSPRTVNKHLEPIFRKLGVENRTSATAVCLRFLSHH</sequence>
<evidence type="ECO:0000256" key="5">
    <source>
        <dbReference type="ARBA" id="ARBA00023163"/>
    </source>
</evidence>
<feature type="domain" description="Response regulatory" evidence="8">
    <location>
        <begin position="9"/>
        <end position="125"/>
    </location>
</feature>
<name>A0A4R1F8R7_9GAMM</name>
<evidence type="ECO:0000256" key="1">
    <source>
        <dbReference type="ARBA" id="ARBA00022553"/>
    </source>
</evidence>
<feature type="domain" description="HTH luxR-type" evidence="7">
    <location>
        <begin position="234"/>
        <end position="299"/>
    </location>
</feature>
<keyword evidence="2" id="KW-0902">Two-component regulatory system</keyword>
<keyword evidence="4" id="KW-0238">DNA-binding</keyword>
<dbReference type="OrthoDB" id="8874570at2"/>
<dbReference type="GO" id="GO:0000156">
    <property type="term" value="F:phosphorelay response regulator activity"/>
    <property type="evidence" value="ECO:0007669"/>
    <property type="project" value="TreeGrafter"/>
</dbReference>